<dbReference type="STRING" id="1508404.JMA_15570"/>
<dbReference type="AlphaFoldDB" id="A0A0B5AS85"/>
<protein>
    <submittedName>
        <fullName evidence="1">Uncharacterized protein</fullName>
    </submittedName>
</protein>
<name>A0A0B5AS85_9BACL</name>
<accession>A0A0B5AS85</accession>
<dbReference type="HOGENOM" id="CLU_3184683_0_0_9"/>
<organism evidence="1 2">
    <name type="scientific">Jeotgalibacillus malaysiensis</name>
    <dbReference type="NCBI Taxonomy" id="1508404"/>
    <lineage>
        <taxon>Bacteria</taxon>
        <taxon>Bacillati</taxon>
        <taxon>Bacillota</taxon>
        <taxon>Bacilli</taxon>
        <taxon>Bacillales</taxon>
        <taxon>Caryophanaceae</taxon>
        <taxon>Jeotgalibacillus</taxon>
    </lineage>
</organism>
<dbReference type="KEGG" id="jeo:JMA_15570"/>
<evidence type="ECO:0000313" key="1">
    <source>
        <dbReference type="EMBL" id="AJD90874.1"/>
    </source>
</evidence>
<gene>
    <name evidence="1" type="ORF">JMA_15570</name>
</gene>
<sequence>MEEMKQEYSERKVPDVNQYIWIPGSVESLLFYQPDSVNRPVLFISN</sequence>
<dbReference type="BioCyc" id="JESP1508404:G14D9-10812-MONOMER"/>
<evidence type="ECO:0000313" key="2">
    <source>
        <dbReference type="Proteomes" id="UP000031449"/>
    </source>
</evidence>
<dbReference type="Proteomes" id="UP000031449">
    <property type="component" value="Chromosome"/>
</dbReference>
<keyword evidence="2" id="KW-1185">Reference proteome</keyword>
<reference evidence="1 2" key="1">
    <citation type="submission" date="2014-08" db="EMBL/GenBank/DDBJ databases">
        <title>Complete genome of a marine bacteria Jeotgalibacillus malaysiensis.</title>
        <authorList>
            <person name="Yaakop A.S."/>
            <person name="Chan K.-G."/>
            <person name="Goh K.M."/>
        </authorList>
    </citation>
    <scope>NUCLEOTIDE SEQUENCE [LARGE SCALE GENOMIC DNA]</scope>
    <source>
        <strain evidence="1 2">D5</strain>
    </source>
</reference>
<proteinExistence type="predicted"/>
<dbReference type="EMBL" id="CP009416">
    <property type="protein sequence ID" value="AJD90874.1"/>
    <property type="molecule type" value="Genomic_DNA"/>
</dbReference>